<dbReference type="GeneID" id="59733157"/>
<reference evidence="2" key="2">
    <citation type="submission" date="2020-12" db="EMBL/GenBank/DDBJ databases">
        <title>Burkholderia cepacia complex in Mexico.</title>
        <authorList>
            <person name="Estrada P."/>
        </authorList>
    </citation>
    <scope>NUCLEOTIDE SEQUENCE</scope>
    <source>
        <strain evidence="2">871</strain>
    </source>
</reference>
<reference evidence="3 4" key="1">
    <citation type="submission" date="2018-06" db="EMBL/GenBank/DDBJ databases">
        <authorList>
            <consortium name="Pathogen Informatics"/>
            <person name="Doyle S."/>
        </authorList>
    </citation>
    <scope>NUCLEOTIDE SEQUENCE [LARGE SCALE GENOMIC DNA]</scope>
    <source>
        <strain evidence="3 4">NCTC10661</strain>
    </source>
</reference>
<accession>A0A1I0EGN6</accession>
<evidence type="ECO:0000256" key="1">
    <source>
        <dbReference type="SAM" id="Phobius"/>
    </source>
</evidence>
<dbReference type="AlphaFoldDB" id="A0A2X1ICH7"/>
<dbReference type="Proteomes" id="UP000250416">
    <property type="component" value="Unassembled WGS sequence"/>
</dbReference>
<keyword evidence="1" id="KW-1133">Transmembrane helix</keyword>
<dbReference type="EMBL" id="JAEDXG010000039">
    <property type="protein sequence ID" value="MBH9700965.1"/>
    <property type="molecule type" value="Genomic_DNA"/>
</dbReference>
<evidence type="ECO:0000313" key="2">
    <source>
        <dbReference type="EMBL" id="MBH9700965.1"/>
    </source>
</evidence>
<feature type="transmembrane region" description="Helical" evidence="1">
    <location>
        <begin position="6"/>
        <end position="23"/>
    </location>
</feature>
<organism evidence="2 5">
    <name type="scientific">Burkholderia cepacia</name>
    <name type="common">Pseudomonas cepacia</name>
    <dbReference type="NCBI Taxonomy" id="292"/>
    <lineage>
        <taxon>Bacteria</taxon>
        <taxon>Pseudomonadati</taxon>
        <taxon>Pseudomonadota</taxon>
        <taxon>Betaproteobacteria</taxon>
        <taxon>Burkholderiales</taxon>
        <taxon>Burkholderiaceae</taxon>
        <taxon>Burkholderia</taxon>
        <taxon>Burkholderia cepacia complex</taxon>
    </lineage>
</organism>
<gene>
    <name evidence="2" type="ORF">JAO13_31470</name>
    <name evidence="3" type="ORF">NCTC10661_01778</name>
</gene>
<proteinExistence type="predicted"/>
<sequence length="52" mass="6093">MESAIVEGVVLLAFAALAALFFFKRPGRDRARARFHHPLLRRPNRPHRHHRP</sequence>
<keyword evidence="1" id="KW-0812">Transmembrane</keyword>
<accession>A0A2X1ICH7</accession>
<dbReference type="EMBL" id="UARD01000007">
    <property type="protein sequence ID" value="SPV16985.1"/>
    <property type="molecule type" value="Genomic_DNA"/>
</dbReference>
<dbReference type="Proteomes" id="UP000645612">
    <property type="component" value="Unassembled WGS sequence"/>
</dbReference>
<evidence type="ECO:0000313" key="3">
    <source>
        <dbReference type="EMBL" id="SPV16985.1"/>
    </source>
</evidence>
<evidence type="ECO:0000313" key="5">
    <source>
        <dbReference type="Proteomes" id="UP000645612"/>
    </source>
</evidence>
<protein>
    <submittedName>
        <fullName evidence="2">Uncharacterized protein</fullName>
    </submittedName>
</protein>
<dbReference type="RefSeq" id="WP_021161679.1">
    <property type="nucleotide sequence ID" value="NZ_CADDZZ010000002.1"/>
</dbReference>
<evidence type="ECO:0000313" key="4">
    <source>
        <dbReference type="Proteomes" id="UP000250416"/>
    </source>
</evidence>
<keyword evidence="1" id="KW-0472">Membrane</keyword>
<name>A0A2X1ICH7_BURCE</name>
<comment type="caution">
    <text evidence="2">The sequence shown here is derived from an EMBL/GenBank/DDBJ whole genome shotgun (WGS) entry which is preliminary data.</text>
</comment>